<keyword evidence="1" id="KW-0812">Transmembrane</keyword>
<accession>A0A0F9VME4</accession>
<dbReference type="EMBL" id="LAZR01000486">
    <property type="protein sequence ID" value="KKN66948.1"/>
    <property type="molecule type" value="Genomic_DNA"/>
</dbReference>
<sequence>MDTELGEVKELLLDKKGGWIRNNSDDKEHYSDGRFAEELGDVILMLLVTTLVQGVSNPLLSMKYKLRNSIKRAYNKGTKP</sequence>
<comment type="caution">
    <text evidence="2">The sequence shown here is derived from an EMBL/GenBank/DDBJ whole genome shotgun (WGS) entry which is preliminary data.</text>
</comment>
<name>A0A0F9VME4_9ZZZZ</name>
<evidence type="ECO:0000313" key="2">
    <source>
        <dbReference type="EMBL" id="KKN66948.1"/>
    </source>
</evidence>
<gene>
    <name evidence="2" type="ORF">LCGC14_0466280</name>
</gene>
<evidence type="ECO:0000256" key="1">
    <source>
        <dbReference type="SAM" id="Phobius"/>
    </source>
</evidence>
<evidence type="ECO:0008006" key="3">
    <source>
        <dbReference type="Google" id="ProtNLM"/>
    </source>
</evidence>
<organism evidence="2">
    <name type="scientific">marine sediment metagenome</name>
    <dbReference type="NCBI Taxonomy" id="412755"/>
    <lineage>
        <taxon>unclassified sequences</taxon>
        <taxon>metagenomes</taxon>
        <taxon>ecological metagenomes</taxon>
    </lineage>
</organism>
<proteinExistence type="predicted"/>
<keyword evidence="1" id="KW-1133">Transmembrane helix</keyword>
<keyword evidence="1" id="KW-0472">Membrane</keyword>
<feature type="transmembrane region" description="Helical" evidence="1">
    <location>
        <begin position="42"/>
        <end position="62"/>
    </location>
</feature>
<dbReference type="AlphaFoldDB" id="A0A0F9VME4"/>
<reference evidence="2" key="1">
    <citation type="journal article" date="2015" name="Nature">
        <title>Complex archaea that bridge the gap between prokaryotes and eukaryotes.</title>
        <authorList>
            <person name="Spang A."/>
            <person name="Saw J.H."/>
            <person name="Jorgensen S.L."/>
            <person name="Zaremba-Niedzwiedzka K."/>
            <person name="Martijn J."/>
            <person name="Lind A.E."/>
            <person name="van Eijk R."/>
            <person name="Schleper C."/>
            <person name="Guy L."/>
            <person name="Ettema T.J."/>
        </authorList>
    </citation>
    <scope>NUCLEOTIDE SEQUENCE</scope>
</reference>
<protein>
    <recommendedName>
        <fullName evidence="3">NTP pyrophosphohydrolase MazG putative catalytic core domain-containing protein</fullName>
    </recommendedName>
</protein>